<keyword evidence="3" id="KW-1185">Reference proteome</keyword>
<accession>A0A2P5BH37</accession>
<feature type="compositionally biased region" description="Basic and acidic residues" evidence="1">
    <location>
        <begin position="228"/>
        <end position="239"/>
    </location>
</feature>
<evidence type="ECO:0000313" key="3">
    <source>
        <dbReference type="Proteomes" id="UP000237105"/>
    </source>
</evidence>
<feature type="region of interest" description="Disordered" evidence="1">
    <location>
        <begin position="220"/>
        <end position="239"/>
    </location>
</feature>
<proteinExistence type="predicted"/>
<evidence type="ECO:0000313" key="2">
    <source>
        <dbReference type="EMBL" id="PON48121.1"/>
    </source>
</evidence>
<name>A0A2P5BH37_PARAD</name>
<gene>
    <name evidence="2" type="ORF">PanWU01x14_239090</name>
</gene>
<comment type="caution">
    <text evidence="2">The sequence shown here is derived from an EMBL/GenBank/DDBJ whole genome shotgun (WGS) entry which is preliminary data.</text>
</comment>
<dbReference type="Proteomes" id="UP000237105">
    <property type="component" value="Unassembled WGS sequence"/>
</dbReference>
<protein>
    <submittedName>
        <fullName evidence="2">Uncharacterized protein</fullName>
    </submittedName>
</protein>
<reference evidence="3" key="1">
    <citation type="submission" date="2016-06" db="EMBL/GenBank/DDBJ databases">
        <title>Parallel loss of symbiosis genes in relatives of nitrogen-fixing non-legume Parasponia.</title>
        <authorList>
            <person name="Van Velzen R."/>
            <person name="Holmer R."/>
            <person name="Bu F."/>
            <person name="Rutten L."/>
            <person name="Van Zeijl A."/>
            <person name="Liu W."/>
            <person name="Santuari L."/>
            <person name="Cao Q."/>
            <person name="Sharma T."/>
            <person name="Shen D."/>
            <person name="Roswanjaya Y."/>
            <person name="Wardhani T."/>
            <person name="Kalhor M.S."/>
            <person name="Jansen J."/>
            <person name="Van den Hoogen J."/>
            <person name="Gungor B."/>
            <person name="Hartog M."/>
            <person name="Hontelez J."/>
            <person name="Verver J."/>
            <person name="Yang W.-C."/>
            <person name="Schijlen E."/>
            <person name="Repin R."/>
            <person name="Schilthuizen M."/>
            <person name="Schranz E."/>
            <person name="Heidstra R."/>
            <person name="Miyata K."/>
            <person name="Fedorova E."/>
            <person name="Kohlen W."/>
            <person name="Bisseling T."/>
            <person name="Smit S."/>
            <person name="Geurts R."/>
        </authorList>
    </citation>
    <scope>NUCLEOTIDE SEQUENCE [LARGE SCALE GENOMIC DNA]</scope>
    <source>
        <strain evidence="3">cv. WU1-14</strain>
    </source>
</reference>
<organism evidence="2 3">
    <name type="scientific">Parasponia andersonii</name>
    <name type="common">Sponia andersonii</name>
    <dbReference type="NCBI Taxonomy" id="3476"/>
    <lineage>
        <taxon>Eukaryota</taxon>
        <taxon>Viridiplantae</taxon>
        <taxon>Streptophyta</taxon>
        <taxon>Embryophyta</taxon>
        <taxon>Tracheophyta</taxon>
        <taxon>Spermatophyta</taxon>
        <taxon>Magnoliopsida</taxon>
        <taxon>eudicotyledons</taxon>
        <taxon>Gunneridae</taxon>
        <taxon>Pentapetalae</taxon>
        <taxon>rosids</taxon>
        <taxon>fabids</taxon>
        <taxon>Rosales</taxon>
        <taxon>Cannabaceae</taxon>
        <taxon>Parasponia</taxon>
    </lineage>
</organism>
<sequence>MALHLNYTMPFEFFWKPKDKALNYRKMLVSGKEVIKMMKKLGRHKYKKVEVLLVMPEKVMELECMEENDAIKHHPGLELFKRCIIEELVEDADIQGIKVVTSQAQSQHSYIDLGAEVKIACGSRNHTQNKPVEYEASVNEPGKNEVAVNESTENKDNQKQKAENVTREEKLMFVQDEYAQYDEEERNIDHKPDASCNWGSVTQLCEDNDAGSEGGIEFEQDLQSLNEGNDHNDTIRKSK</sequence>
<evidence type="ECO:0000256" key="1">
    <source>
        <dbReference type="SAM" id="MobiDB-lite"/>
    </source>
</evidence>
<dbReference type="AlphaFoldDB" id="A0A2P5BH37"/>
<dbReference type="EMBL" id="JXTB01000281">
    <property type="protein sequence ID" value="PON48121.1"/>
    <property type="molecule type" value="Genomic_DNA"/>
</dbReference>